<evidence type="ECO:0000313" key="4">
    <source>
        <dbReference type="Proteomes" id="UP000198706"/>
    </source>
</evidence>
<feature type="transmembrane region" description="Helical" evidence="2">
    <location>
        <begin position="12"/>
        <end position="35"/>
    </location>
</feature>
<gene>
    <name evidence="3" type="ORF">SAMN05216186_102120</name>
</gene>
<evidence type="ECO:0000256" key="2">
    <source>
        <dbReference type="SAM" id="Phobius"/>
    </source>
</evidence>
<keyword evidence="2" id="KW-1133">Transmembrane helix</keyword>
<keyword evidence="2" id="KW-0812">Transmembrane</keyword>
<keyword evidence="4" id="KW-1185">Reference proteome</keyword>
<name>A0A1G8V719_9PSED</name>
<protein>
    <submittedName>
        <fullName evidence="3">Phage lysis regulatory protein, LysB family</fullName>
    </submittedName>
</protein>
<organism evidence="3 4">
    <name type="scientific">Pseudomonas indica</name>
    <dbReference type="NCBI Taxonomy" id="137658"/>
    <lineage>
        <taxon>Bacteria</taxon>
        <taxon>Pseudomonadati</taxon>
        <taxon>Pseudomonadota</taxon>
        <taxon>Gammaproteobacteria</taxon>
        <taxon>Pseudomonadales</taxon>
        <taxon>Pseudomonadaceae</taxon>
        <taxon>Pseudomonas</taxon>
    </lineage>
</organism>
<proteinExistence type="predicted"/>
<dbReference type="EMBL" id="FNFD01000002">
    <property type="protein sequence ID" value="SDJ61848.1"/>
    <property type="molecule type" value="Genomic_DNA"/>
</dbReference>
<feature type="region of interest" description="Disordered" evidence="1">
    <location>
        <begin position="131"/>
        <end position="161"/>
    </location>
</feature>
<dbReference type="AlphaFoldDB" id="A0A1G8V719"/>
<evidence type="ECO:0000313" key="3">
    <source>
        <dbReference type="EMBL" id="SDJ61848.1"/>
    </source>
</evidence>
<sequence length="161" mass="17226">MTWLALAPSSARLVALLIGGALLMGIGAGLVWWGLSPRIDRQADRAANAEQQLSAAQQMIDLQGNVLAEQQRQLGAITEIERDMRRLGQTITRTAAEQSAAIEELRANDQIVAEWLRGAVPPALGRLYARPETTDPAAYHGPSGMRPDPVPPAGSPGTDQQ</sequence>
<dbReference type="RefSeq" id="WP_244505929.1">
    <property type="nucleotide sequence ID" value="NZ_FNFD01000002.1"/>
</dbReference>
<accession>A0A1G8V719</accession>
<dbReference type="Proteomes" id="UP000198706">
    <property type="component" value="Unassembled WGS sequence"/>
</dbReference>
<dbReference type="STRING" id="137658.SAMN05216186_102120"/>
<reference evidence="3 4" key="1">
    <citation type="submission" date="2016-10" db="EMBL/GenBank/DDBJ databases">
        <authorList>
            <person name="de Groot N.N."/>
        </authorList>
    </citation>
    <scope>NUCLEOTIDE SEQUENCE [LARGE SCALE GENOMIC DNA]</scope>
    <source>
        <strain evidence="3 4">JCM 21544</strain>
    </source>
</reference>
<evidence type="ECO:0000256" key="1">
    <source>
        <dbReference type="SAM" id="MobiDB-lite"/>
    </source>
</evidence>
<keyword evidence="2" id="KW-0472">Membrane</keyword>